<dbReference type="RefSeq" id="WP_148933703.1">
    <property type="nucleotide sequence ID" value="NZ_VNHS01000024.1"/>
</dbReference>
<evidence type="ECO:0000313" key="2">
    <source>
        <dbReference type="EMBL" id="TYP67389.1"/>
    </source>
</evidence>
<feature type="domain" description="Peptidase S24/S26A/S26B/S26C" evidence="1">
    <location>
        <begin position="4"/>
        <end position="85"/>
    </location>
</feature>
<dbReference type="InterPro" id="IPR036286">
    <property type="entry name" value="LexA/Signal_pep-like_sf"/>
</dbReference>
<dbReference type="Pfam" id="PF00717">
    <property type="entry name" value="Peptidase_S24"/>
    <property type="match status" value="1"/>
</dbReference>
<protein>
    <submittedName>
        <fullName evidence="2">Peptidase S24-like protein</fullName>
    </submittedName>
</protein>
<keyword evidence="3" id="KW-1185">Reference proteome</keyword>
<sequence>MGKFFYRVNDDGMSGDYIHDGDLVLISETQYVSPNEISAIASDLDISRILLRRVTTDGSVYILVPSNPEYELESREEILVVGKVIKKVI</sequence>
<dbReference type="AlphaFoldDB" id="A0A5S5BK16"/>
<proteinExistence type="predicted"/>
<name>A0A5S5BK16_9BACL</name>
<dbReference type="EMBL" id="VNHS01000024">
    <property type="protein sequence ID" value="TYP67389.1"/>
    <property type="molecule type" value="Genomic_DNA"/>
</dbReference>
<accession>A0A5S5BK16</accession>
<reference evidence="2 3" key="1">
    <citation type="submission" date="2019-07" db="EMBL/GenBank/DDBJ databases">
        <title>Genomic Encyclopedia of Type Strains, Phase III (KMG-III): the genomes of soil and plant-associated and newly described type strains.</title>
        <authorList>
            <person name="Whitman W."/>
        </authorList>
    </citation>
    <scope>NUCLEOTIDE SEQUENCE [LARGE SCALE GENOMIC DNA]</scope>
    <source>
        <strain evidence="2 3">BL24</strain>
    </source>
</reference>
<dbReference type="OrthoDB" id="2666112at2"/>
<evidence type="ECO:0000259" key="1">
    <source>
        <dbReference type="Pfam" id="PF00717"/>
    </source>
</evidence>
<organism evidence="2 3">
    <name type="scientific">Paenibacillus methanolicus</name>
    <dbReference type="NCBI Taxonomy" id="582686"/>
    <lineage>
        <taxon>Bacteria</taxon>
        <taxon>Bacillati</taxon>
        <taxon>Bacillota</taxon>
        <taxon>Bacilli</taxon>
        <taxon>Bacillales</taxon>
        <taxon>Paenibacillaceae</taxon>
        <taxon>Paenibacillus</taxon>
    </lineage>
</organism>
<dbReference type="InterPro" id="IPR015927">
    <property type="entry name" value="Peptidase_S24_S26A/B/C"/>
</dbReference>
<gene>
    <name evidence="2" type="ORF">BCM02_1247</name>
</gene>
<comment type="caution">
    <text evidence="2">The sequence shown here is derived from an EMBL/GenBank/DDBJ whole genome shotgun (WGS) entry which is preliminary data.</text>
</comment>
<dbReference type="SUPFAM" id="SSF51306">
    <property type="entry name" value="LexA/Signal peptidase"/>
    <property type="match status" value="1"/>
</dbReference>
<dbReference type="Proteomes" id="UP000323257">
    <property type="component" value="Unassembled WGS sequence"/>
</dbReference>
<evidence type="ECO:0000313" key="3">
    <source>
        <dbReference type="Proteomes" id="UP000323257"/>
    </source>
</evidence>
<dbReference type="Gene3D" id="2.10.109.10">
    <property type="entry name" value="Umud Fragment, subunit A"/>
    <property type="match status" value="1"/>
</dbReference>